<feature type="compositionally biased region" description="Acidic residues" evidence="1">
    <location>
        <begin position="100"/>
        <end position="110"/>
    </location>
</feature>
<dbReference type="EMBL" id="CP022316">
    <property type="protein sequence ID" value="ASK66016.1"/>
    <property type="molecule type" value="Genomic_DNA"/>
</dbReference>
<sequence>MKSPSEARSAGSRMRSKASALAAATGLLLCLGLAGCAPEPPEQGAPTVSTEEQSPAPGTAAPSAPEDDEPTTDDGTAPGTPEEEGVPAGDDVGDGAGSGDDGETDPDADSDINATDDWREPEDPTAEGPTAAPVLPEVEGRIGDGVALPTEVVVSITSVTTTTLTAETPGEYTGPAIIVGVQIANESDVPQPVGSAVVALTGEGGEVGVPTWASPNDPLHGEVQAGGTVDGTYVFMMDPAGERSVTVRVNYSAGEPVATFTGTTP</sequence>
<dbReference type="KEGG" id="brv:CFK39_09515"/>
<protein>
    <recommendedName>
        <fullName evidence="4">DUF4352 domain-containing protein</fullName>
    </recommendedName>
</protein>
<feature type="region of interest" description="Disordered" evidence="1">
    <location>
        <begin position="1"/>
        <end position="20"/>
    </location>
</feature>
<proteinExistence type="predicted"/>
<keyword evidence="3" id="KW-1185">Reference proteome</keyword>
<feature type="region of interest" description="Disordered" evidence="1">
    <location>
        <begin position="34"/>
        <end position="133"/>
    </location>
</feature>
<dbReference type="AlphaFoldDB" id="A0A220UDL3"/>
<accession>A0A220UDL3</accession>
<evidence type="ECO:0000313" key="3">
    <source>
        <dbReference type="Proteomes" id="UP000198398"/>
    </source>
</evidence>
<reference evidence="3" key="1">
    <citation type="submission" date="2017-07" db="EMBL/GenBank/DDBJ databases">
        <title>Brachybacterium sp. VR2415.</title>
        <authorList>
            <person name="Tak E.J."/>
            <person name="Bae J.-W."/>
        </authorList>
    </citation>
    <scope>NUCLEOTIDE SEQUENCE [LARGE SCALE GENOMIC DNA]</scope>
    <source>
        <strain evidence="3">VR2415</strain>
    </source>
</reference>
<evidence type="ECO:0000313" key="2">
    <source>
        <dbReference type="EMBL" id="ASK66016.1"/>
    </source>
</evidence>
<gene>
    <name evidence="2" type="ORF">CFK39_09515</name>
</gene>
<feature type="compositionally biased region" description="Low complexity" evidence="1">
    <location>
        <begin position="73"/>
        <end position="90"/>
    </location>
</feature>
<feature type="compositionally biased region" description="Low complexity" evidence="1">
    <location>
        <begin position="54"/>
        <end position="64"/>
    </location>
</feature>
<organism evidence="2 3">
    <name type="scientific">Brachybacterium avium</name>
    <dbReference type="NCBI Taxonomy" id="2017485"/>
    <lineage>
        <taxon>Bacteria</taxon>
        <taxon>Bacillati</taxon>
        <taxon>Actinomycetota</taxon>
        <taxon>Actinomycetes</taxon>
        <taxon>Micrococcales</taxon>
        <taxon>Dermabacteraceae</taxon>
        <taxon>Brachybacterium</taxon>
    </lineage>
</organism>
<dbReference type="Proteomes" id="UP000198398">
    <property type="component" value="Chromosome"/>
</dbReference>
<name>A0A220UDL3_9MICO</name>
<evidence type="ECO:0000256" key="1">
    <source>
        <dbReference type="SAM" id="MobiDB-lite"/>
    </source>
</evidence>
<evidence type="ECO:0008006" key="4">
    <source>
        <dbReference type="Google" id="ProtNLM"/>
    </source>
</evidence>
<dbReference type="OrthoDB" id="3831250at2"/>